<dbReference type="EMBL" id="CABDUW010000535">
    <property type="protein sequence ID" value="VTJ71035.1"/>
    <property type="molecule type" value="Genomic_DNA"/>
</dbReference>
<gene>
    <name evidence="2" type="ORF">MONAX_5E034075</name>
</gene>
<sequence>CQSYLLGTGARVQGKYELGLGVGAVAPGAPRAHSPGIRNQRGYSGAQPAPHPSGRSLTGESPV</sequence>
<evidence type="ECO:0000256" key="1">
    <source>
        <dbReference type="SAM" id="MobiDB-lite"/>
    </source>
</evidence>
<keyword evidence="3" id="KW-1185">Reference proteome</keyword>
<feature type="non-terminal residue" evidence="2">
    <location>
        <position position="1"/>
    </location>
</feature>
<protein>
    <submittedName>
        <fullName evidence="2">Uncharacterized protein</fullName>
    </submittedName>
</protein>
<evidence type="ECO:0000313" key="3">
    <source>
        <dbReference type="Proteomes" id="UP000335636"/>
    </source>
</evidence>
<accession>A0A5E4BNN5</accession>
<reference evidence="2" key="1">
    <citation type="submission" date="2019-04" db="EMBL/GenBank/DDBJ databases">
        <authorList>
            <person name="Alioto T."/>
            <person name="Alioto T."/>
        </authorList>
    </citation>
    <scope>NUCLEOTIDE SEQUENCE [LARGE SCALE GENOMIC DNA]</scope>
</reference>
<proteinExistence type="predicted"/>
<dbReference type="Proteomes" id="UP000335636">
    <property type="component" value="Unassembled WGS sequence"/>
</dbReference>
<comment type="caution">
    <text evidence="2">The sequence shown here is derived from an EMBL/GenBank/DDBJ whole genome shotgun (WGS) entry which is preliminary data.</text>
</comment>
<name>A0A5E4BNN5_MARMO</name>
<feature type="region of interest" description="Disordered" evidence="1">
    <location>
        <begin position="24"/>
        <end position="63"/>
    </location>
</feature>
<evidence type="ECO:0000313" key="2">
    <source>
        <dbReference type="EMBL" id="VTJ71035.1"/>
    </source>
</evidence>
<organism evidence="2 3">
    <name type="scientific">Marmota monax</name>
    <name type="common">Woodchuck</name>
    <dbReference type="NCBI Taxonomy" id="9995"/>
    <lineage>
        <taxon>Eukaryota</taxon>
        <taxon>Metazoa</taxon>
        <taxon>Chordata</taxon>
        <taxon>Craniata</taxon>
        <taxon>Vertebrata</taxon>
        <taxon>Euteleostomi</taxon>
        <taxon>Mammalia</taxon>
        <taxon>Eutheria</taxon>
        <taxon>Euarchontoglires</taxon>
        <taxon>Glires</taxon>
        <taxon>Rodentia</taxon>
        <taxon>Sciuromorpha</taxon>
        <taxon>Sciuridae</taxon>
        <taxon>Xerinae</taxon>
        <taxon>Marmotini</taxon>
        <taxon>Marmota</taxon>
    </lineage>
</organism>
<dbReference type="AlphaFoldDB" id="A0A5E4BNN5"/>